<dbReference type="InterPro" id="IPR036188">
    <property type="entry name" value="FAD/NAD-bd_sf"/>
</dbReference>
<dbReference type="InterPro" id="IPR023753">
    <property type="entry name" value="FAD/NAD-binding_dom"/>
</dbReference>
<feature type="domain" description="FAD/NAD(P)-binding" evidence="4">
    <location>
        <begin position="4"/>
        <end position="285"/>
    </location>
</feature>
<evidence type="ECO:0000256" key="1">
    <source>
        <dbReference type="ARBA" id="ARBA00001974"/>
    </source>
</evidence>
<dbReference type="InterPro" id="IPR016156">
    <property type="entry name" value="FAD/NAD-linked_Rdtase_dimer_sf"/>
</dbReference>
<evidence type="ECO:0000256" key="3">
    <source>
        <dbReference type="ARBA" id="ARBA00022827"/>
    </source>
</evidence>
<dbReference type="PANTHER" id="PTHR43429">
    <property type="entry name" value="PYRIDINE NUCLEOTIDE-DISULFIDE OXIDOREDUCTASE DOMAIN-CONTAINING"/>
    <property type="match status" value="1"/>
</dbReference>
<dbReference type="Pfam" id="PF18267">
    <property type="entry name" value="Rubredoxin_C"/>
    <property type="match status" value="1"/>
</dbReference>
<evidence type="ECO:0000259" key="5">
    <source>
        <dbReference type="Pfam" id="PF18267"/>
    </source>
</evidence>
<comment type="cofactor">
    <cofactor evidence="1">
        <name>FAD</name>
        <dbReference type="ChEBI" id="CHEBI:57692"/>
    </cofactor>
</comment>
<sequence>MAEHVIIGNGVAGIKAAETIRKYDSDCKVIMLGEENYPFYYRPQLPRFVSGMVDEDKLWGKKKDFYEKNNIVLHLGKKVEKIIPDKNEIMLMDGTTVNYDSLLIASGGSIKGKKYPGSDLDGGIVELKTIDDAKNIKERIKSAKSAVVIGEDFLTLSLAEALNDSGLEVTYLIQGDRLWPDVMDKDASNVLEIKLREKGIKIQHNTDIKEVVIKNKAVQGIITTNGKFINCQILGIVDKLQPNMDFLNGSGVTTDNGILVDAKMRTNINNVYAAGDVAQLSTTLHDEVPKINIRWLKAWKQGQVAGSNMAGNEEEYDDISCISSTQICGVDLTSIGISNPLNEGYKIIRGDYPHPDIDVYKKLVLKNDTVVGALFVGNVLEAGEITKVIKNKTKYSEIDEILLKQMFDLNYPVSPFHGFLCPVCKLELSIPPDAKAGDKITCPACGIELNVTERMLNLN</sequence>
<dbReference type="PRINTS" id="PR00411">
    <property type="entry name" value="PNDRDTASEI"/>
</dbReference>
<reference evidence="6" key="1">
    <citation type="journal article" date="2015" name="Nature">
        <title>Complex archaea that bridge the gap between prokaryotes and eukaryotes.</title>
        <authorList>
            <person name="Spang A."/>
            <person name="Saw J.H."/>
            <person name="Jorgensen S.L."/>
            <person name="Zaremba-Niedzwiedzka K."/>
            <person name="Martijn J."/>
            <person name="Lind A.E."/>
            <person name="van Eijk R."/>
            <person name="Schleper C."/>
            <person name="Guy L."/>
            <person name="Ettema T.J."/>
        </authorList>
    </citation>
    <scope>NUCLEOTIDE SEQUENCE</scope>
</reference>
<dbReference type="AlphaFoldDB" id="A0A0F9F7M4"/>
<dbReference type="InterPro" id="IPR050260">
    <property type="entry name" value="FAD-bd_OxRdtase"/>
</dbReference>
<organism evidence="6">
    <name type="scientific">marine sediment metagenome</name>
    <dbReference type="NCBI Taxonomy" id="412755"/>
    <lineage>
        <taxon>unclassified sequences</taxon>
        <taxon>metagenomes</taxon>
        <taxon>ecological metagenomes</taxon>
    </lineage>
</organism>
<comment type="caution">
    <text evidence="6">The sequence shown here is derived from an EMBL/GenBank/DDBJ whole genome shotgun (WGS) entry which is preliminary data.</text>
</comment>
<evidence type="ECO:0000313" key="6">
    <source>
        <dbReference type="EMBL" id="KKL47102.1"/>
    </source>
</evidence>
<dbReference type="GO" id="GO:0016491">
    <property type="term" value="F:oxidoreductase activity"/>
    <property type="evidence" value="ECO:0007669"/>
    <property type="project" value="InterPro"/>
</dbReference>
<accession>A0A0F9F7M4</accession>
<protein>
    <recommendedName>
        <fullName evidence="7">FAD/NAD(P)-binding domain-containing protein</fullName>
    </recommendedName>
</protein>
<dbReference type="Pfam" id="PF07992">
    <property type="entry name" value="Pyr_redox_2"/>
    <property type="match status" value="1"/>
</dbReference>
<dbReference type="PANTHER" id="PTHR43429:SF3">
    <property type="entry name" value="NITRITE REDUCTASE [NAD(P)H]"/>
    <property type="match status" value="1"/>
</dbReference>
<dbReference type="Gene3D" id="2.20.28.160">
    <property type="match status" value="1"/>
</dbReference>
<name>A0A0F9F7M4_9ZZZZ</name>
<evidence type="ECO:0000259" key="4">
    <source>
        <dbReference type="Pfam" id="PF07992"/>
    </source>
</evidence>
<dbReference type="SUPFAM" id="SSF51905">
    <property type="entry name" value="FAD/NAD(P)-binding domain"/>
    <property type="match status" value="2"/>
</dbReference>
<keyword evidence="3" id="KW-0274">FAD</keyword>
<dbReference type="InterPro" id="IPR041575">
    <property type="entry name" value="Rubredoxin_C"/>
</dbReference>
<dbReference type="PRINTS" id="PR00368">
    <property type="entry name" value="FADPNR"/>
</dbReference>
<proteinExistence type="predicted"/>
<dbReference type="EMBL" id="LAZR01033790">
    <property type="protein sequence ID" value="KKL47102.1"/>
    <property type="molecule type" value="Genomic_DNA"/>
</dbReference>
<feature type="domain" description="NADH-rubredoxin oxidoreductase C-terminal" evidence="5">
    <location>
        <begin position="327"/>
        <end position="393"/>
    </location>
</feature>
<dbReference type="Gene3D" id="3.50.50.60">
    <property type="entry name" value="FAD/NAD(P)-binding domain"/>
    <property type="match status" value="2"/>
</dbReference>
<gene>
    <name evidence="6" type="ORF">LCGC14_2338910</name>
</gene>
<evidence type="ECO:0008006" key="7">
    <source>
        <dbReference type="Google" id="ProtNLM"/>
    </source>
</evidence>
<dbReference type="Gene3D" id="3.30.390.30">
    <property type="match status" value="1"/>
</dbReference>
<evidence type="ECO:0000256" key="2">
    <source>
        <dbReference type="ARBA" id="ARBA00022630"/>
    </source>
</evidence>
<keyword evidence="2" id="KW-0285">Flavoprotein</keyword>